<proteinExistence type="inferred from homology"/>
<evidence type="ECO:0000256" key="5">
    <source>
        <dbReference type="ARBA" id="ARBA00022840"/>
    </source>
</evidence>
<dbReference type="Pfam" id="PF13087">
    <property type="entry name" value="AAA_12"/>
    <property type="match status" value="1"/>
</dbReference>
<dbReference type="InterPro" id="IPR050534">
    <property type="entry name" value="Coronavir_polyprotein_1ab"/>
</dbReference>
<keyword evidence="5" id="KW-0067">ATP-binding</keyword>
<dbReference type="SUPFAM" id="SSF52540">
    <property type="entry name" value="P-loop containing nucleoside triphosphate hydrolases"/>
    <property type="match status" value="1"/>
</dbReference>
<keyword evidence="2" id="KW-0547">Nucleotide-binding</keyword>
<evidence type="ECO:0000313" key="8">
    <source>
        <dbReference type="EMBL" id="ORY09389.1"/>
    </source>
</evidence>
<evidence type="ECO:0000259" key="6">
    <source>
        <dbReference type="Pfam" id="PF13086"/>
    </source>
</evidence>
<dbReference type="GO" id="GO:0043139">
    <property type="term" value="F:5'-3' DNA helicase activity"/>
    <property type="evidence" value="ECO:0007669"/>
    <property type="project" value="TreeGrafter"/>
</dbReference>
<evidence type="ECO:0000256" key="3">
    <source>
        <dbReference type="ARBA" id="ARBA00022801"/>
    </source>
</evidence>
<dbReference type="GO" id="GO:0005524">
    <property type="term" value="F:ATP binding"/>
    <property type="evidence" value="ECO:0007669"/>
    <property type="project" value="UniProtKB-KW"/>
</dbReference>
<dbReference type="EMBL" id="MCFA01000087">
    <property type="protein sequence ID" value="ORY09389.1"/>
    <property type="molecule type" value="Genomic_DNA"/>
</dbReference>
<dbReference type="Pfam" id="PF13086">
    <property type="entry name" value="AAA_11"/>
    <property type="match status" value="1"/>
</dbReference>
<dbReference type="PANTHER" id="PTHR43788:SF8">
    <property type="entry name" value="DNA-BINDING PROTEIN SMUBP-2"/>
    <property type="match status" value="1"/>
</dbReference>
<dbReference type="InterPro" id="IPR027417">
    <property type="entry name" value="P-loop_NTPase"/>
</dbReference>
<dbReference type="AlphaFoldDB" id="A0A1Y1ZGQ2"/>
<reference evidence="8 9" key="1">
    <citation type="submission" date="2016-07" db="EMBL/GenBank/DDBJ databases">
        <title>Pervasive Adenine N6-methylation of Active Genes in Fungi.</title>
        <authorList>
            <consortium name="DOE Joint Genome Institute"/>
            <person name="Mondo S.J."/>
            <person name="Dannebaum R.O."/>
            <person name="Kuo R.C."/>
            <person name="Labutti K."/>
            <person name="Haridas S."/>
            <person name="Kuo A."/>
            <person name="Salamov A."/>
            <person name="Ahrendt S.R."/>
            <person name="Lipzen A."/>
            <person name="Sullivan W."/>
            <person name="Andreopoulos W.B."/>
            <person name="Clum A."/>
            <person name="Lindquist E."/>
            <person name="Daum C."/>
            <person name="Ramamoorthy G.K."/>
            <person name="Gryganskyi A."/>
            <person name="Culley D."/>
            <person name="Magnuson J.K."/>
            <person name="James T.Y."/>
            <person name="O'Malley M.A."/>
            <person name="Stajich J.E."/>
            <person name="Spatafora J.W."/>
            <person name="Visel A."/>
            <person name="Grigoriev I.V."/>
        </authorList>
    </citation>
    <scope>NUCLEOTIDE SEQUENCE [LARGE SCALE GENOMIC DNA]</scope>
    <source>
        <strain evidence="8 9">CBS 115471</strain>
    </source>
</reference>
<dbReference type="Proteomes" id="UP000193144">
    <property type="component" value="Unassembled WGS sequence"/>
</dbReference>
<comment type="similarity">
    <text evidence="1">Belongs to the DNA2/NAM7 helicase family.</text>
</comment>
<keyword evidence="4" id="KW-0347">Helicase</keyword>
<keyword evidence="9" id="KW-1185">Reference proteome</keyword>
<comment type="caution">
    <text evidence="8">The sequence shown here is derived from an EMBL/GenBank/DDBJ whole genome shotgun (WGS) entry which is preliminary data.</text>
</comment>
<feature type="domain" description="DNA2/NAM7 helicase-like C-terminal" evidence="7">
    <location>
        <begin position="94"/>
        <end position="149"/>
    </location>
</feature>
<dbReference type="InterPro" id="IPR041677">
    <property type="entry name" value="DNA2/NAM7_AAA_11"/>
</dbReference>
<sequence length="154" mass="17099">MASFEERMGVHYLLNDVRVVFCTNSMSVHALLLDSFKPKVLLIEEAANTDLADLATPMAGFFNSVEQLIFGGDHEQLGPVDPTAKANEAHSLLAKSHFTELRKDYMGAHGVSMLTECYRMLPHLLKFPSDKFYHGGLVAAPRVNQQDPQNSEHA</sequence>
<evidence type="ECO:0000259" key="7">
    <source>
        <dbReference type="Pfam" id="PF13087"/>
    </source>
</evidence>
<evidence type="ECO:0000313" key="9">
    <source>
        <dbReference type="Proteomes" id="UP000193144"/>
    </source>
</evidence>
<evidence type="ECO:0000256" key="4">
    <source>
        <dbReference type="ARBA" id="ARBA00022806"/>
    </source>
</evidence>
<dbReference type="PANTHER" id="PTHR43788">
    <property type="entry name" value="DNA2/NAM7 HELICASE FAMILY MEMBER"/>
    <property type="match status" value="1"/>
</dbReference>
<gene>
    <name evidence="8" type="ORF">BCR34DRAFT_656894</name>
</gene>
<evidence type="ECO:0000256" key="2">
    <source>
        <dbReference type="ARBA" id="ARBA00022741"/>
    </source>
</evidence>
<dbReference type="STRING" id="1231657.A0A1Y1ZGQ2"/>
<evidence type="ECO:0000256" key="1">
    <source>
        <dbReference type="ARBA" id="ARBA00007913"/>
    </source>
</evidence>
<keyword evidence="3" id="KW-0378">Hydrolase</keyword>
<feature type="domain" description="DNA2/NAM7 helicase helicase" evidence="6">
    <location>
        <begin position="11"/>
        <end position="80"/>
    </location>
</feature>
<dbReference type="OrthoDB" id="3793553at2759"/>
<organism evidence="8 9">
    <name type="scientific">Clohesyomyces aquaticus</name>
    <dbReference type="NCBI Taxonomy" id="1231657"/>
    <lineage>
        <taxon>Eukaryota</taxon>
        <taxon>Fungi</taxon>
        <taxon>Dikarya</taxon>
        <taxon>Ascomycota</taxon>
        <taxon>Pezizomycotina</taxon>
        <taxon>Dothideomycetes</taxon>
        <taxon>Pleosporomycetidae</taxon>
        <taxon>Pleosporales</taxon>
        <taxon>Lindgomycetaceae</taxon>
        <taxon>Clohesyomyces</taxon>
    </lineage>
</organism>
<dbReference type="InterPro" id="IPR041679">
    <property type="entry name" value="DNA2/NAM7-like_C"/>
</dbReference>
<name>A0A1Y1ZGQ2_9PLEO</name>
<dbReference type="Gene3D" id="3.40.50.300">
    <property type="entry name" value="P-loop containing nucleotide triphosphate hydrolases"/>
    <property type="match status" value="1"/>
</dbReference>
<dbReference type="GO" id="GO:0016787">
    <property type="term" value="F:hydrolase activity"/>
    <property type="evidence" value="ECO:0007669"/>
    <property type="project" value="UniProtKB-KW"/>
</dbReference>
<protein>
    <submittedName>
        <fullName evidence="8">Uncharacterized protein</fullName>
    </submittedName>
</protein>
<accession>A0A1Y1ZGQ2</accession>